<dbReference type="Proteomes" id="UP000597444">
    <property type="component" value="Unassembled WGS sequence"/>
</dbReference>
<evidence type="ECO:0000313" key="1">
    <source>
        <dbReference type="EMBL" id="GHP00487.1"/>
    </source>
</evidence>
<reference evidence="1" key="1">
    <citation type="submission" date="2020-10" db="EMBL/GenBank/DDBJ databases">
        <title>Taxonomic study of unclassified bacteria belonging to the class Ktedonobacteria.</title>
        <authorList>
            <person name="Yabe S."/>
            <person name="Wang C.M."/>
            <person name="Zheng Y."/>
            <person name="Sakai Y."/>
            <person name="Cavaletti L."/>
            <person name="Monciardini P."/>
            <person name="Donadio S."/>
        </authorList>
    </citation>
    <scope>NUCLEOTIDE SEQUENCE</scope>
    <source>
        <strain evidence="1">ID150040</strain>
    </source>
</reference>
<comment type="caution">
    <text evidence="1">The sequence shown here is derived from an EMBL/GenBank/DDBJ whole genome shotgun (WGS) entry which is preliminary data.</text>
</comment>
<dbReference type="AlphaFoldDB" id="A0A8J3J2R9"/>
<evidence type="ECO:0000313" key="2">
    <source>
        <dbReference type="Proteomes" id="UP000597444"/>
    </source>
</evidence>
<keyword evidence="2" id="KW-1185">Reference proteome</keyword>
<name>A0A8J3J2R9_9CHLR</name>
<gene>
    <name evidence="1" type="ORF">KSF_105340</name>
</gene>
<organism evidence="1 2">
    <name type="scientific">Reticulibacter mediterranei</name>
    <dbReference type="NCBI Taxonomy" id="2778369"/>
    <lineage>
        <taxon>Bacteria</taxon>
        <taxon>Bacillati</taxon>
        <taxon>Chloroflexota</taxon>
        <taxon>Ktedonobacteria</taxon>
        <taxon>Ktedonobacterales</taxon>
        <taxon>Reticulibacteraceae</taxon>
        <taxon>Reticulibacter</taxon>
    </lineage>
</organism>
<proteinExistence type="predicted"/>
<protein>
    <recommendedName>
        <fullName evidence="3">Transposase</fullName>
    </recommendedName>
</protein>
<evidence type="ECO:0008006" key="3">
    <source>
        <dbReference type="Google" id="ProtNLM"/>
    </source>
</evidence>
<accession>A0A8J3J2R9</accession>
<dbReference type="EMBL" id="BNJK01000002">
    <property type="protein sequence ID" value="GHP00487.1"/>
    <property type="molecule type" value="Genomic_DNA"/>
</dbReference>
<sequence>MRKNYETLLAEMEQAPISSEILPHMLSTFRKVTMSYWSDLFHCYDLPDLPRTNNELEQ</sequence>